<keyword evidence="6" id="KW-1185">Reference proteome</keyword>
<dbReference type="InterPro" id="IPR050097">
    <property type="entry name" value="Ferredoxin-NADP_redctase_2"/>
</dbReference>
<dbReference type="PRINTS" id="PR00469">
    <property type="entry name" value="PNDRDTASEII"/>
</dbReference>
<keyword evidence="2" id="KW-0560">Oxidoreductase</keyword>
<organism evidence="5 6">
    <name type="scientific">Prauserella shujinwangii</name>
    <dbReference type="NCBI Taxonomy" id="1453103"/>
    <lineage>
        <taxon>Bacteria</taxon>
        <taxon>Bacillati</taxon>
        <taxon>Actinomycetota</taxon>
        <taxon>Actinomycetes</taxon>
        <taxon>Pseudonocardiales</taxon>
        <taxon>Pseudonocardiaceae</taxon>
        <taxon>Prauserella</taxon>
    </lineage>
</organism>
<keyword evidence="1" id="KW-0285">Flavoprotein</keyword>
<dbReference type="AlphaFoldDB" id="A0A2T0M022"/>
<dbReference type="Gene3D" id="3.50.50.60">
    <property type="entry name" value="FAD/NAD(P)-binding domain"/>
    <property type="match status" value="2"/>
</dbReference>
<dbReference type="GO" id="GO:0004791">
    <property type="term" value="F:thioredoxin-disulfide reductase (NADPH) activity"/>
    <property type="evidence" value="ECO:0007669"/>
    <property type="project" value="UniProtKB-EC"/>
</dbReference>
<protein>
    <submittedName>
        <fullName evidence="5">Thioredoxin reductase</fullName>
    </submittedName>
</protein>
<dbReference type="InterPro" id="IPR023753">
    <property type="entry name" value="FAD/NAD-binding_dom"/>
</dbReference>
<dbReference type="InterPro" id="IPR036188">
    <property type="entry name" value="FAD/NAD-bd_sf"/>
</dbReference>
<sequence>MTDRYDVVIVGGGAAGLNAALVLARARRSVAVVDGGSPRNAPAGHLHGFLSRDGLPPAELLRAGREEVAGYGGDLVDDVVSTLRPDRLVELASGRVLAARRVLVATGLTDELPEIPGVRERWGHDVLHCPYCHGWEVRDRPLAVLGTSPRSPHQALLVRQWSADLVYFPHTAEPAREDAERMRARGIRIVPGKVDEVVVEGDRVRAVRLADGTEVAREAVFVGPRFVPKDGVLAAAGCARAESGFVAVDGTGRTSVPWLWAAGNVVDPAAQLITAASDGARAAADINLDLVLEPDQEADAA</sequence>
<evidence type="ECO:0000256" key="3">
    <source>
        <dbReference type="ARBA" id="ARBA00048132"/>
    </source>
</evidence>
<evidence type="ECO:0000256" key="2">
    <source>
        <dbReference type="ARBA" id="ARBA00023002"/>
    </source>
</evidence>
<dbReference type="Proteomes" id="UP000238362">
    <property type="component" value="Unassembled WGS sequence"/>
</dbReference>
<dbReference type="PRINTS" id="PR00368">
    <property type="entry name" value="FADPNR"/>
</dbReference>
<evidence type="ECO:0000313" key="5">
    <source>
        <dbReference type="EMBL" id="PRX49953.1"/>
    </source>
</evidence>
<comment type="catalytic activity">
    <reaction evidence="3">
        <text>[thioredoxin]-dithiol + NADP(+) = [thioredoxin]-disulfide + NADPH + H(+)</text>
        <dbReference type="Rhea" id="RHEA:20345"/>
        <dbReference type="Rhea" id="RHEA-COMP:10698"/>
        <dbReference type="Rhea" id="RHEA-COMP:10700"/>
        <dbReference type="ChEBI" id="CHEBI:15378"/>
        <dbReference type="ChEBI" id="CHEBI:29950"/>
        <dbReference type="ChEBI" id="CHEBI:50058"/>
        <dbReference type="ChEBI" id="CHEBI:57783"/>
        <dbReference type="ChEBI" id="CHEBI:58349"/>
        <dbReference type="EC" id="1.8.1.9"/>
    </reaction>
</comment>
<name>A0A2T0M022_9PSEU</name>
<dbReference type="PANTHER" id="PTHR48105">
    <property type="entry name" value="THIOREDOXIN REDUCTASE 1-RELATED-RELATED"/>
    <property type="match status" value="1"/>
</dbReference>
<reference evidence="5 6" key="1">
    <citation type="submission" date="2018-03" db="EMBL/GenBank/DDBJ databases">
        <title>Genomic Encyclopedia of Type Strains, Phase III (KMG-III): the genomes of soil and plant-associated and newly described type strains.</title>
        <authorList>
            <person name="Whitman W."/>
        </authorList>
    </citation>
    <scope>NUCLEOTIDE SEQUENCE [LARGE SCALE GENOMIC DNA]</scope>
    <source>
        <strain evidence="5 6">CGMCC 4.7125</strain>
    </source>
</reference>
<dbReference type="EMBL" id="PVNH01000002">
    <property type="protein sequence ID" value="PRX49953.1"/>
    <property type="molecule type" value="Genomic_DNA"/>
</dbReference>
<dbReference type="OrthoDB" id="9786503at2"/>
<evidence type="ECO:0000259" key="4">
    <source>
        <dbReference type="Pfam" id="PF07992"/>
    </source>
</evidence>
<comment type="caution">
    <text evidence="5">The sequence shown here is derived from an EMBL/GenBank/DDBJ whole genome shotgun (WGS) entry which is preliminary data.</text>
</comment>
<dbReference type="SUPFAM" id="SSF51905">
    <property type="entry name" value="FAD/NAD(P)-binding domain"/>
    <property type="match status" value="1"/>
</dbReference>
<accession>A0A2T0M022</accession>
<gene>
    <name evidence="5" type="ORF">B0I33_10268</name>
</gene>
<proteinExistence type="predicted"/>
<dbReference type="Pfam" id="PF07992">
    <property type="entry name" value="Pyr_redox_2"/>
    <property type="match status" value="1"/>
</dbReference>
<evidence type="ECO:0000256" key="1">
    <source>
        <dbReference type="ARBA" id="ARBA00022630"/>
    </source>
</evidence>
<dbReference type="RefSeq" id="WP_106177094.1">
    <property type="nucleotide sequence ID" value="NZ_PVNH01000002.1"/>
</dbReference>
<evidence type="ECO:0000313" key="6">
    <source>
        <dbReference type="Proteomes" id="UP000238362"/>
    </source>
</evidence>
<feature type="domain" description="FAD/NAD(P)-binding" evidence="4">
    <location>
        <begin position="5"/>
        <end position="278"/>
    </location>
</feature>